<gene>
    <name evidence="2" type="ORF">P7D43_05925</name>
</gene>
<dbReference type="InterPro" id="IPR052942">
    <property type="entry name" value="LPS_cholinephosphotransferase"/>
</dbReference>
<name>A0AAW8RPN0_ENTAV</name>
<dbReference type="RefSeq" id="WP_311864970.1">
    <property type="nucleotide sequence ID" value="NZ_JARPWH010000014.1"/>
</dbReference>
<dbReference type="PANTHER" id="PTHR43404:SF2">
    <property type="entry name" value="LIPOPOLYSACCHARIDE CHOLINEPHOSPHOTRANSFERASE LICD"/>
    <property type="match status" value="1"/>
</dbReference>
<dbReference type="PANTHER" id="PTHR43404">
    <property type="entry name" value="LIPOPOLYSACCHARIDE CHOLINEPHOSPHOTRANSFERASE LICD"/>
    <property type="match status" value="1"/>
</dbReference>
<dbReference type="InterPro" id="IPR007074">
    <property type="entry name" value="LicD/FKTN/FKRP_NTP_transf"/>
</dbReference>
<sequence>MSNNDIQIIQNKSIEILKELVQVFENNNLTYYLSGGSFLGAVRHQGFIPWDDDIDISMPRKDYDFFLKQCSQELSDNLFVQNFETDTKYRYYITRVLDSSFNIEEIRTGNITHPAVDILPLDGSPNNDFSRYLYLKKIMFLRYMISLSNRDIIDVNRKRGVFESAVVSVVRNLPFERVLNEYKLKKILDRNMKKYIMSDSLYSGCLMGAYRVKQMVPTKWFGRGKDYQFENMKLNGPENYDAYLKQMYGEYMKIPDQSTIDSKIHYRIKK</sequence>
<comment type="caution">
    <text evidence="2">The sequence shown here is derived from an EMBL/GenBank/DDBJ whole genome shotgun (WGS) entry which is preliminary data.</text>
</comment>
<dbReference type="Proteomes" id="UP001260773">
    <property type="component" value="Unassembled WGS sequence"/>
</dbReference>
<dbReference type="Pfam" id="PF04991">
    <property type="entry name" value="LicD"/>
    <property type="match status" value="1"/>
</dbReference>
<dbReference type="GO" id="GO:0009100">
    <property type="term" value="P:glycoprotein metabolic process"/>
    <property type="evidence" value="ECO:0007669"/>
    <property type="project" value="UniProtKB-ARBA"/>
</dbReference>
<protein>
    <submittedName>
        <fullName evidence="2">LicD family protein</fullName>
    </submittedName>
</protein>
<evidence type="ECO:0000259" key="1">
    <source>
        <dbReference type="Pfam" id="PF04991"/>
    </source>
</evidence>
<evidence type="ECO:0000313" key="3">
    <source>
        <dbReference type="Proteomes" id="UP001260773"/>
    </source>
</evidence>
<evidence type="ECO:0000313" key="2">
    <source>
        <dbReference type="EMBL" id="MDT2401902.1"/>
    </source>
</evidence>
<dbReference type="AlphaFoldDB" id="A0AAW8RPN0"/>
<dbReference type="EMBL" id="JARPWH010000014">
    <property type="protein sequence ID" value="MDT2401902.1"/>
    <property type="molecule type" value="Genomic_DNA"/>
</dbReference>
<feature type="domain" description="LicD/FKTN/FKRP nucleotidyltransferase" evidence="1">
    <location>
        <begin position="26"/>
        <end position="249"/>
    </location>
</feature>
<organism evidence="2 3">
    <name type="scientific">Enterococcus avium</name>
    <name type="common">Streptococcus avium</name>
    <dbReference type="NCBI Taxonomy" id="33945"/>
    <lineage>
        <taxon>Bacteria</taxon>
        <taxon>Bacillati</taxon>
        <taxon>Bacillota</taxon>
        <taxon>Bacilli</taxon>
        <taxon>Lactobacillales</taxon>
        <taxon>Enterococcaceae</taxon>
        <taxon>Enterococcus</taxon>
    </lineage>
</organism>
<proteinExistence type="predicted"/>
<reference evidence="2" key="1">
    <citation type="submission" date="2023-03" db="EMBL/GenBank/DDBJ databases">
        <authorList>
            <person name="Shen W."/>
            <person name="Cai J."/>
        </authorList>
    </citation>
    <scope>NUCLEOTIDE SEQUENCE</scope>
    <source>
        <strain evidence="2">P33-2</strain>
    </source>
</reference>
<accession>A0AAW8RPN0</accession>